<feature type="region of interest" description="Disordered" evidence="1">
    <location>
        <begin position="185"/>
        <end position="219"/>
    </location>
</feature>
<proteinExistence type="predicted"/>
<dbReference type="InterPro" id="IPR038770">
    <property type="entry name" value="Na+/solute_symporter_sf"/>
</dbReference>
<dbReference type="Proteomes" id="UP001209878">
    <property type="component" value="Unassembled WGS sequence"/>
</dbReference>
<keyword evidence="2" id="KW-0812">Transmembrane</keyword>
<keyword evidence="4" id="KW-1185">Reference proteome</keyword>
<evidence type="ECO:0000313" key="3">
    <source>
        <dbReference type="EMBL" id="KAK2187962.1"/>
    </source>
</evidence>
<evidence type="ECO:0000256" key="1">
    <source>
        <dbReference type="SAM" id="MobiDB-lite"/>
    </source>
</evidence>
<dbReference type="PANTHER" id="PTHR10361:SF28">
    <property type="entry name" value="P3 PROTEIN-RELATED"/>
    <property type="match status" value="1"/>
</dbReference>
<dbReference type="EMBL" id="JAODUO010000148">
    <property type="protein sequence ID" value="KAK2187962.1"/>
    <property type="molecule type" value="Genomic_DNA"/>
</dbReference>
<evidence type="ECO:0000256" key="2">
    <source>
        <dbReference type="SAM" id="Phobius"/>
    </source>
</evidence>
<keyword evidence="2" id="KW-1133">Transmembrane helix</keyword>
<comment type="caution">
    <text evidence="3">The sequence shown here is derived from an EMBL/GenBank/DDBJ whole genome shotgun (WGS) entry which is preliminary data.</text>
</comment>
<feature type="compositionally biased region" description="Acidic residues" evidence="1">
    <location>
        <begin position="185"/>
        <end position="195"/>
    </location>
</feature>
<dbReference type="AlphaFoldDB" id="A0AAD9P4F9"/>
<protein>
    <submittedName>
        <fullName evidence="3">Uncharacterized protein</fullName>
    </submittedName>
</protein>
<gene>
    <name evidence="3" type="ORF">NP493_148g01050</name>
</gene>
<reference evidence="3" key="1">
    <citation type="journal article" date="2023" name="Mol. Biol. Evol.">
        <title>Third-Generation Sequencing Reveals the Adaptive Role of the Epigenome in Three Deep-Sea Polychaetes.</title>
        <authorList>
            <person name="Perez M."/>
            <person name="Aroh O."/>
            <person name="Sun Y."/>
            <person name="Lan Y."/>
            <person name="Juniper S.K."/>
            <person name="Young C.R."/>
            <person name="Angers B."/>
            <person name="Qian P.Y."/>
        </authorList>
    </citation>
    <scope>NUCLEOTIDE SEQUENCE</scope>
    <source>
        <strain evidence="3">R07B-5</strain>
    </source>
</reference>
<feature type="transmembrane region" description="Helical" evidence="2">
    <location>
        <begin position="84"/>
        <end position="110"/>
    </location>
</feature>
<feature type="compositionally biased region" description="Basic and acidic residues" evidence="1">
    <location>
        <begin position="201"/>
        <end position="219"/>
    </location>
</feature>
<dbReference type="PANTHER" id="PTHR10361">
    <property type="entry name" value="SODIUM-BILE ACID COTRANSPORTER"/>
    <property type="match status" value="1"/>
</dbReference>
<organism evidence="3 4">
    <name type="scientific">Ridgeia piscesae</name>
    <name type="common">Tubeworm</name>
    <dbReference type="NCBI Taxonomy" id="27915"/>
    <lineage>
        <taxon>Eukaryota</taxon>
        <taxon>Metazoa</taxon>
        <taxon>Spiralia</taxon>
        <taxon>Lophotrochozoa</taxon>
        <taxon>Annelida</taxon>
        <taxon>Polychaeta</taxon>
        <taxon>Sedentaria</taxon>
        <taxon>Canalipalpata</taxon>
        <taxon>Sabellida</taxon>
        <taxon>Siboglinidae</taxon>
        <taxon>Ridgeia</taxon>
    </lineage>
</organism>
<feature type="transmembrane region" description="Helical" evidence="2">
    <location>
        <begin position="59"/>
        <end position="78"/>
    </location>
</feature>
<name>A0AAD9P4F9_RIDPI</name>
<sequence length="219" mass="23602">MMPLWLLTVGQTLMDSDLHIVLPFGRMILSFVAFTVPLVIGVIIAHFKPRIAAVIRKGLRPVLVIVILSTTAVGLYLYSYLFTMLTVAILVAGCCLPYAGFLLGAVLSVVCRQSRMRVLTIAIETGIQNTIISTMVLMNCLPHPELEIALVGPAATGIATPLPLFIAVAGHEIWRRCCRGKAEVAPEDNADDDDGTAGKLRLGDGRTNKIIAPEDKPTV</sequence>
<accession>A0AAD9P4F9</accession>
<evidence type="ECO:0000313" key="4">
    <source>
        <dbReference type="Proteomes" id="UP001209878"/>
    </source>
</evidence>
<dbReference type="InterPro" id="IPR004710">
    <property type="entry name" value="Bilac:Na_transpt"/>
</dbReference>
<dbReference type="Gene3D" id="1.20.1530.20">
    <property type="match status" value="1"/>
</dbReference>
<feature type="transmembrane region" description="Helical" evidence="2">
    <location>
        <begin position="20"/>
        <end position="47"/>
    </location>
</feature>
<keyword evidence="2" id="KW-0472">Membrane</keyword>